<name>D0LU71_HALO1</name>
<evidence type="ECO:0008006" key="3">
    <source>
        <dbReference type="Google" id="ProtNLM"/>
    </source>
</evidence>
<dbReference type="HOGENOM" id="CLU_1174100_0_0_7"/>
<evidence type="ECO:0000313" key="2">
    <source>
        <dbReference type="Proteomes" id="UP000001880"/>
    </source>
</evidence>
<organism evidence="1 2">
    <name type="scientific">Haliangium ochraceum (strain DSM 14365 / JCM 11303 / SMP-2)</name>
    <dbReference type="NCBI Taxonomy" id="502025"/>
    <lineage>
        <taxon>Bacteria</taxon>
        <taxon>Pseudomonadati</taxon>
        <taxon>Myxococcota</taxon>
        <taxon>Polyangia</taxon>
        <taxon>Haliangiales</taxon>
        <taxon>Kofleriaceae</taxon>
        <taxon>Haliangium</taxon>
    </lineage>
</organism>
<dbReference type="AlphaFoldDB" id="D0LU71"/>
<reference evidence="1 2" key="1">
    <citation type="journal article" date="2010" name="Stand. Genomic Sci.">
        <title>Complete genome sequence of Haliangium ochraceum type strain (SMP-2).</title>
        <authorList>
            <consortium name="US DOE Joint Genome Institute (JGI-PGF)"/>
            <person name="Ivanova N."/>
            <person name="Daum C."/>
            <person name="Lang E."/>
            <person name="Abt B."/>
            <person name="Kopitz M."/>
            <person name="Saunders E."/>
            <person name="Lapidus A."/>
            <person name="Lucas S."/>
            <person name="Glavina Del Rio T."/>
            <person name="Nolan M."/>
            <person name="Tice H."/>
            <person name="Copeland A."/>
            <person name="Cheng J.F."/>
            <person name="Chen F."/>
            <person name="Bruce D."/>
            <person name="Goodwin L."/>
            <person name="Pitluck S."/>
            <person name="Mavromatis K."/>
            <person name="Pati A."/>
            <person name="Mikhailova N."/>
            <person name="Chen A."/>
            <person name="Palaniappan K."/>
            <person name="Land M."/>
            <person name="Hauser L."/>
            <person name="Chang Y.J."/>
            <person name="Jeffries C.D."/>
            <person name="Detter J.C."/>
            <person name="Brettin T."/>
            <person name="Rohde M."/>
            <person name="Goker M."/>
            <person name="Bristow J."/>
            <person name="Markowitz V."/>
            <person name="Eisen J.A."/>
            <person name="Hugenholtz P."/>
            <person name="Kyrpides N.C."/>
            <person name="Klenk H.P."/>
        </authorList>
    </citation>
    <scope>NUCLEOTIDE SEQUENCE [LARGE SCALE GENOMIC DNA]</scope>
    <source>
        <strain evidence="2">DSM 14365 / CIP 107738 / JCM 11303 / AJ 13395 / SMP-2</strain>
    </source>
</reference>
<evidence type="ECO:0000313" key="1">
    <source>
        <dbReference type="EMBL" id="ACY17435.1"/>
    </source>
</evidence>
<dbReference type="Proteomes" id="UP000001880">
    <property type="component" value="Chromosome"/>
</dbReference>
<protein>
    <recommendedName>
        <fullName evidence="3">Roadblock/LC7 family protein</fullName>
    </recommendedName>
</protein>
<dbReference type="KEGG" id="hoh:Hoch_4946"/>
<keyword evidence="2" id="KW-1185">Reference proteome</keyword>
<proteinExistence type="predicted"/>
<accession>D0LU71</accession>
<dbReference type="EMBL" id="CP001804">
    <property type="protein sequence ID" value="ACY17435.1"/>
    <property type="molecule type" value="Genomic_DNA"/>
</dbReference>
<sequence length="236" mass="25889">MLHDEVQELLRDLVTALGAERVEIVRRSEDPEPAVGGARQVPLGNRMYLEIAKVEAPPSAPQSRTAEHAAAVERSVRALRAAGRRWGAEQLPALCVTQSDAPPPDDRVRARITAFLEALANLQGAQVVAVTVRGAVVASSAPLSELERERLPFLLRRIAVAQERQVGRTHAELADADVFLATFWYDACLVAFFTAPYAEDFFRHRARMVLRELSPLLAMLDEPPPAPVQVAPIPEP</sequence>
<dbReference type="RefSeq" id="WP_012830027.1">
    <property type="nucleotide sequence ID" value="NC_013440.1"/>
</dbReference>
<gene>
    <name evidence="1" type="ordered locus">Hoch_4946</name>
</gene>